<dbReference type="RefSeq" id="WP_073582150.1">
    <property type="nucleotide sequence ID" value="NZ_AP024897.1"/>
</dbReference>
<proteinExistence type="predicted"/>
<accession>A0A1M7YUG6</accession>
<dbReference type="STRING" id="1117707.VQ7734_02076"/>
<keyword evidence="2" id="KW-1185">Reference proteome</keyword>
<name>A0A1M7YUG6_9VIBR</name>
<reference evidence="2" key="1">
    <citation type="submission" date="2016-12" db="EMBL/GenBank/DDBJ databases">
        <authorList>
            <person name="Rodrigo-Torres L."/>
            <person name="Arahal R.D."/>
            <person name="Lucena T."/>
        </authorList>
    </citation>
    <scope>NUCLEOTIDE SEQUENCE [LARGE SCALE GENOMIC DNA]</scope>
</reference>
<dbReference type="AlphaFoldDB" id="A0A1M7YUG6"/>
<gene>
    <name evidence="1" type="ORF">VQ7734_02076</name>
</gene>
<dbReference type="OrthoDB" id="6402609at2"/>
<dbReference type="EMBL" id="FRFG01000023">
    <property type="protein sequence ID" value="SHO56307.1"/>
    <property type="molecule type" value="Genomic_DNA"/>
</dbReference>
<sequence>MYHIDDLIAFDRQEAARFLFEAVKNETLILKHPRKEMATYCRQSQRYGKANVILFSDQEKKNPWYMIQIYDLVNGYICEQEVVNPLNAGEISDVFNLIQKGEFQIDPDCGNTKLHGLLFSQVRPYHYMYDQFVNYFYLNEFGPVSGYSFTDENCFYAGLPEGKALKPALAGGCYLFPCTLGGLLNSKYDDQYAEQMHTFLRNDSEPKALNSELSLWFGITAQKRSWLEQTEGYCHIVRQLLNHYRSITVIIDGWTSFSGGSADTPKNINRDMAVFESIASHLSGVEGVTLINLIGKDYKEKISYSKSIDYFIANSGTGCMVPLMFTGSKGVIHTNGQLHTFERSYDERVRVVPAEKIFAQEDMAIDSGVYSTHWTVIYNLLIDLIGIDAHVPEKDVIKNKSLFTLKRFIFKKTIQIGTALKKIRHKMA</sequence>
<evidence type="ECO:0000313" key="1">
    <source>
        <dbReference type="EMBL" id="SHO56307.1"/>
    </source>
</evidence>
<evidence type="ECO:0000313" key="2">
    <source>
        <dbReference type="Proteomes" id="UP000184600"/>
    </source>
</evidence>
<organism evidence="1 2">
    <name type="scientific">Vibrio quintilis</name>
    <dbReference type="NCBI Taxonomy" id="1117707"/>
    <lineage>
        <taxon>Bacteria</taxon>
        <taxon>Pseudomonadati</taxon>
        <taxon>Pseudomonadota</taxon>
        <taxon>Gammaproteobacteria</taxon>
        <taxon>Vibrionales</taxon>
        <taxon>Vibrionaceae</taxon>
        <taxon>Vibrio</taxon>
    </lineage>
</organism>
<protein>
    <submittedName>
        <fullName evidence="1">Uncharacterized protein</fullName>
    </submittedName>
</protein>
<dbReference type="Proteomes" id="UP000184600">
    <property type="component" value="Unassembled WGS sequence"/>
</dbReference>